<sequence>MIVLVFVGVFALVYYLNFRRSRKRLYALAERIPGPFDYPLIGSIWLTIGKSPLEMVTHLMELMHHLPSPMRAWLGPFLLIVIDRPEMVQDILSSPDCVQKPFMYDFFRLSKGLFGAPATLWKRHRKLLNTSFSPAVLKSFVPTLNAKAAQFSQELEGQASGECFDVHTLLARYTLVTISSTTFGADLSVEKREVLEEYSSNAIQMFTNCFERIYKAWLHPEPIYRLTAAFREEEMRLKIFKRMSKKIMAMRQALVPRKPKDEQQQQQDSDPEDNQEFPKAKIFIERLEEIAQDPANGIDEDGFQQHIDTMLFGGNDTSAQALANTLLTLGMYPDWQERVYQEIMDVAPSGPISYDDLSKLTCMEMFLKETIRLLPITGLVARAPVKEVQAQHITVPSGAIVLIPLLKMHRDKAIWGPDAEQFNPDNFLPERCAERHPYAFIPFSQGPRNCIGMKYGWISMKVLLCHVVRRYRIATDIKLRDIKLSLSLVMKLNTKHLIRLERRL</sequence>
<dbReference type="CDD" id="cd11057">
    <property type="entry name" value="CYP313-like"/>
    <property type="match status" value="1"/>
</dbReference>
<evidence type="ECO:0000256" key="16">
    <source>
        <dbReference type="SAM" id="MobiDB-lite"/>
    </source>
</evidence>
<dbReference type="PRINTS" id="PR00385">
    <property type="entry name" value="P450"/>
</dbReference>
<evidence type="ECO:0000256" key="8">
    <source>
        <dbReference type="ARBA" id="ARBA00022824"/>
    </source>
</evidence>
<evidence type="ECO:0000256" key="7">
    <source>
        <dbReference type="ARBA" id="ARBA00022723"/>
    </source>
</evidence>
<evidence type="ECO:0000256" key="11">
    <source>
        <dbReference type="ARBA" id="ARBA00023004"/>
    </source>
</evidence>
<feature type="region of interest" description="Disordered" evidence="16">
    <location>
        <begin position="254"/>
        <end position="277"/>
    </location>
</feature>
<evidence type="ECO:0000256" key="9">
    <source>
        <dbReference type="ARBA" id="ARBA00022848"/>
    </source>
</evidence>
<evidence type="ECO:0000256" key="2">
    <source>
        <dbReference type="ARBA" id="ARBA00003690"/>
    </source>
</evidence>
<dbReference type="STRING" id="199890.A0A182P4I7"/>
<dbReference type="PROSITE" id="PS00086">
    <property type="entry name" value="CYTOCHROME_P450"/>
    <property type="match status" value="1"/>
</dbReference>
<keyword evidence="10 15" id="KW-0560">Oxidoreductase</keyword>
<comment type="cofactor">
    <cofactor evidence="1 14">
        <name>heme</name>
        <dbReference type="ChEBI" id="CHEBI:30413"/>
    </cofactor>
</comment>
<keyword evidence="18" id="KW-1185">Reference proteome</keyword>
<dbReference type="InterPro" id="IPR017972">
    <property type="entry name" value="Cyt_P450_CS"/>
</dbReference>
<dbReference type="InterPro" id="IPR036396">
    <property type="entry name" value="Cyt_P450_sf"/>
</dbReference>
<evidence type="ECO:0000256" key="4">
    <source>
        <dbReference type="ARBA" id="ARBA00004406"/>
    </source>
</evidence>
<evidence type="ECO:0000256" key="13">
    <source>
        <dbReference type="ARBA" id="ARBA00023136"/>
    </source>
</evidence>
<reference evidence="18" key="1">
    <citation type="submission" date="2013-03" db="EMBL/GenBank/DDBJ databases">
        <title>The Genome Sequence of Anopheles epiroticus epiroticus2.</title>
        <authorList>
            <consortium name="The Broad Institute Genomics Platform"/>
            <person name="Neafsey D.E."/>
            <person name="Howell P."/>
            <person name="Walker B."/>
            <person name="Young S.K."/>
            <person name="Zeng Q."/>
            <person name="Gargeya S."/>
            <person name="Fitzgerald M."/>
            <person name="Haas B."/>
            <person name="Abouelleil A."/>
            <person name="Allen A.W."/>
            <person name="Alvarado L."/>
            <person name="Arachchi H.M."/>
            <person name="Berlin A.M."/>
            <person name="Chapman S.B."/>
            <person name="Gainer-Dewar J."/>
            <person name="Goldberg J."/>
            <person name="Griggs A."/>
            <person name="Gujja S."/>
            <person name="Hansen M."/>
            <person name="Howarth C."/>
            <person name="Imamovic A."/>
            <person name="Ireland A."/>
            <person name="Larimer J."/>
            <person name="McCowan C."/>
            <person name="Murphy C."/>
            <person name="Pearson M."/>
            <person name="Poon T.W."/>
            <person name="Priest M."/>
            <person name="Roberts A."/>
            <person name="Saif S."/>
            <person name="Shea T."/>
            <person name="Sisk P."/>
            <person name="Sykes S."/>
            <person name="Wortman J."/>
            <person name="Nusbaum C."/>
            <person name="Birren B."/>
        </authorList>
    </citation>
    <scope>NUCLEOTIDE SEQUENCE [LARGE SCALE GENOMIC DNA]</scope>
    <source>
        <strain evidence="18">Epiroticus2</strain>
    </source>
</reference>
<dbReference type="Pfam" id="PF00067">
    <property type="entry name" value="p450"/>
    <property type="match status" value="1"/>
</dbReference>
<keyword evidence="6 14" id="KW-0349">Heme</keyword>
<feature type="binding site" description="axial binding residue" evidence="14">
    <location>
        <position position="450"/>
    </location>
    <ligand>
        <name>heme</name>
        <dbReference type="ChEBI" id="CHEBI:30413"/>
    </ligand>
    <ligandPart>
        <name>Fe</name>
        <dbReference type="ChEBI" id="CHEBI:18248"/>
    </ligandPart>
</feature>
<evidence type="ECO:0000256" key="6">
    <source>
        <dbReference type="ARBA" id="ARBA00022617"/>
    </source>
</evidence>
<dbReference type="PANTHER" id="PTHR24291:SF189">
    <property type="entry name" value="CYTOCHROME P450 4C3-RELATED"/>
    <property type="match status" value="1"/>
</dbReference>
<evidence type="ECO:0000256" key="12">
    <source>
        <dbReference type="ARBA" id="ARBA00023033"/>
    </source>
</evidence>
<keyword evidence="9" id="KW-0492">Microsome</keyword>
<protein>
    <submittedName>
        <fullName evidence="17">Uncharacterized protein</fullName>
    </submittedName>
</protein>
<keyword evidence="13" id="KW-0472">Membrane</keyword>
<evidence type="ECO:0000256" key="5">
    <source>
        <dbReference type="ARBA" id="ARBA00010617"/>
    </source>
</evidence>
<dbReference type="InterPro" id="IPR002402">
    <property type="entry name" value="Cyt_P450_E_grp-II"/>
</dbReference>
<evidence type="ECO:0000313" key="17">
    <source>
        <dbReference type="EnsemblMetazoa" id="AEPI001823-PA"/>
    </source>
</evidence>
<accession>A0A182P4I7</accession>
<dbReference type="GO" id="GO:0004497">
    <property type="term" value="F:monooxygenase activity"/>
    <property type="evidence" value="ECO:0007669"/>
    <property type="project" value="UniProtKB-KW"/>
</dbReference>
<proteinExistence type="inferred from homology"/>
<dbReference type="GO" id="GO:0005789">
    <property type="term" value="C:endoplasmic reticulum membrane"/>
    <property type="evidence" value="ECO:0007669"/>
    <property type="project" value="UniProtKB-SubCell"/>
</dbReference>
<dbReference type="EnsemblMetazoa" id="AEPI001823-RA">
    <property type="protein sequence ID" value="AEPI001823-PA"/>
    <property type="gene ID" value="AEPI001823"/>
</dbReference>
<evidence type="ECO:0000256" key="15">
    <source>
        <dbReference type="RuleBase" id="RU000461"/>
    </source>
</evidence>
<keyword evidence="8" id="KW-0256">Endoplasmic reticulum</keyword>
<keyword evidence="12 15" id="KW-0503">Monooxygenase</keyword>
<evidence type="ECO:0000256" key="1">
    <source>
        <dbReference type="ARBA" id="ARBA00001971"/>
    </source>
</evidence>
<dbReference type="InterPro" id="IPR050196">
    <property type="entry name" value="Cytochrome_P450_Monoox"/>
</dbReference>
<dbReference type="GO" id="GO:0016705">
    <property type="term" value="F:oxidoreductase activity, acting on paired donors, with incorporation or reduction of molecular oxygen"/>
    <property type="evidence" value="ECO:0007669"/>
    <property type="project" value="InterPro"/>
</dbReference>
<evidence type="ECO:0000256" key="3">
    <source>
        <dbReference type="ARBA" id="ARBA00004174"/>
    </source>
</evidence>
<evidence type="ECO:0000256" key="10">
    <source>
        <dbReference type="ARBA" id="ARBA00023002"/>
    </source>
</evidence>
<dbReference type="PRINTS" id="PR00464">
    <property type="entry name" value="EP450II"/>
</dbReference>
<dbReference type="GO" id="GO:0020037">
    <property type="term" value="F:heme binding"/>
    <property type="evidence" value="ECO:0007669"/>
    <property type="project" value="InterPro"/>
</dbReference>
<evidence type="ECO:0000256" key="14">
    <source>
        <dbReference type="PIRSR" id="PIRSR602402-1"/>
    </source>
</evidence>
<name>A0A182P4I7_9DIPT</name>
<dbReference type="Gene3D" id="1.10.630.10">
    <property type="entry name" value="Cytochrome P450"/>
    <property type="match status" value="1"/>
</dbReference>
<dbReference type="Proteomes" id="UP000075885">
    <property type="component" value="Unassembled WGS sequence"/>
</dbReference>
<organism evidence="17 18">
    <name type="scientific">Anopheles epiroticus</name>
    <dbReference type="NCBI Taxonomy" id="199890"/>
    <lineage>
        <taxon>Eukaryota</taxon>
        <taxon>Metazoa</taxon>
        <taxon>Ecdysozoa</taxon>
        <taxon>Arthropoda</taxon>
        <taxon>Hexapoda</taxon>
        <taxon>Insecta</taxon>
        <taxon>Pterygota</taxon>
        <taxon>Neoptera</taxon>
        <taxon>Endopterygota</taxon>
        <taxon>Diptera</taxon>
        <taxon>Nematocera</taxon>
        <taxon>Culicoidea</taxon>
        <taxon>Culicidae</taxon>
        <taxon>Anophelinae</taxon>
        <taxon>Anopheles</taxon>
    </lineage>
</organism>
<evidence type="ECO:0000313" key="18">
    <source>
        <dbReference type="Proteomes" id="UP000075885"/>
    </source>
</evidence>
<comment type="similarity">
    <text evidence="5 15">Belongs to the cytochrome P450 family.</text>
</comment>
<keyword evidence="11 14" id="KW-0408">Iron</keyword>
<comment type="subcellular location">
    <subcellularLocation>
        <location evidence="4">Endoplasmic reticulum membrane</location>
        <topology evidence="4">Peripheral membrane protein</topology>
    </subcellularLocation>
    <subcellularLocation>
        <location evidence="3">Microsome membrane</location>
        <topology evidence="3">Peripheral membrane protein</topology>
    </subcellularLocation>
</comment>
<dbReference type="PANTHER" id="PTHR24291">
    <property type="entry name" value="CYTOCHROME P450 FAMILY 4"/>
    <property type="match status" value="1"/>
</dbReference>
<dbReference type="GO" id="GO:0005506">
    <property type="term" value="F:iron ion binding"/>
    <property type="evidence" value="ECO:0007669"/>
    <property type="project" value="InterPro"/>
</dbReference>
<reference evidence="17" key="2">
    <citation type="submission" date="2020-05" db="UniProtKB">
        <authorList>
            <consortium name="EnsemblMetazoa"/>
        </authorList>
    </citation>
    <scope>IDENTIFICATION</scope>
    <source>
        <strain evidence="17">Epiroticus2</strain>
    </source>
</reference>
<dbReference type="SUPFAM" id="SSF48264">
    <property type="entry name" value="Cytochrome P450"/>
    <property type="match status" value="1"/>
</dbReference>
<comment type="function">
    <text evidence="2">May be involved in the metabolism of insect hormones and in the breakdown of synthetic insecticides.</text>
</comment>
<keyword evidence="7 14" id="KW-0479">Metal-binding</keyword>
<dbReference type="AlphaFoldDB" id="A0A182P4I7"/>
<dbReference type="InterPro" id="IPR001128">
    <property type="entry name" value="Cyt_P450"/>
</dbReference>
<dbReference type="VEuPathDB" id="VectorBase:AEPI001823"/>